<name>A0A151T8I1_CAJCA</name>
<dbReference type="InterPro" id="IPR041577">
    <property type="entry name" value="RT_RNaseH_2"/>
</dbReference>
<dbReference type="AlphaFoldDB" id="A0A151T8I1"/>
<accession>A0A151T8I1</accession>
<dbReference type="InterPro" id="IPR000477">
    <property type="entry name" value="RT_dom"/>
</dbReference>
<sequence length="220" mass="25285">MLRVGIIRLRVSPYASPIILVKKKDGSWRFCVDYRALNKVTILDKFPIPVIDELLDELAGATIFSKLDLKSGYHQIRMKEEDVQKTTFRTHEGLTRYYRRFVQGYGLLSRPLTELLKKEAFLWNEEATKAFEALKQAMAALPTLAVPNFSKQFVVESDASSRGIGAVLLQEGRPLAFMSKSLSEKAQKKSVYERELMAIVVVVQKWRHYLIGRRFIIKTD</sequence>
<keyword evidence="1" id="KW-0511">Multifunctional enzyme</keyword>
<evidence type="ECO:0000313" key="5">
    <source>
        <dbReference type="Proteomes" id="UP000075243"/>
    </source>
</evidence>
<dbReference type="Pfam" id="PF17919">
    <property type="entry name" value="RT_RNaseH_2"/>
    <property type="match status" value="1"/>
</dbReference>
<proteinExistence type="predicted"/>
<keyword evidence="5" id="KW-1185">Reference proteome</keyword>
<reference evidence="4 5" key="1">
    <citation type="journal article" date="2012" name="Nat. Biotechnol.">
        <title>Draft genome sequence of pigeonpea (Cajanus cajan), an orphan legume crop of resource-poor farmers.</title>
        <authorList>
            <person name="Varshney R.K."/>
            <person name="Chen W."/>
            <person name="Li Y."/>
            <person name="Bharti A.K."/>
            <person name="Saxena R.K."/>
            <person name="Schlueter J.A."/>
            <person name="Donoghue M.T."/>
            <person name="Azam S."/>
            <person name="Fan G."/>
            <person name="Whaley A.M."/>
            <person name="Farmer A.D."/>
            <person name="Sheridan J."/>
            <person name="Iwata A."/>
            <person name="Tuteja R."/>
            <person name="Penmetsa R.V."/>
            <person name="Wu W."/>
            <person name="Upadhyaya H.D."/>
            <person name="Yang S.P."/>
            <person name="Shah T."/>
            <person name="Saxena K.B."/>
            <person name="Michael T."/>
            <person name="McCombie W.R."/>
            <person name="Yang B."/>
            <person name="Zhang G."/>
            <person name="Yang H."/>
            <person name="Wang J."/>
            <person name="Spillane C."/>
            <person name="Cook D.R."/>
            <person name="May G.D."/>
            <person name="Xu X."/>
            <person name="Jackson S.A."/>
        </authorList>
    </citation>
    <scope>NUCLEOTIDE SEQUENCE [LARGE SCALE GENOMIC DNA]</scope>
    <source>
        <strain evidence="5">cv. Asha</strain>
    </source>
</reference>
<evidence type="ECO:0000259" key="3">
    <source>
        <dbReference type="Pfam" id="PF17919"/>
    </source>
</evidence>
<dbReference type="OMA" id="TAFCTHE"/>
<dbReference type="CDD" id="cd01647">
    <property type="entry name" value="RT_LTR"/>
    <property type="match status" value="1"/>
</dbReference>
<protein>
    <submittedName>
        <fullName evidence="4">Retrovirus-related Pol polyprotein from transposon 297 family</fullName>
    </submittedName>
</protein>
<gene>
    <name evidence="4" type="ORF">KK1_017883</name>
</gene>
<dbReference type="Pfam" id="PF00078">
    <property type="entry name" value="RVT_1"/>
    <property type="match status" value="1"/>
</dbReference>
<organism evidence="4 5">
    <name type="scientific">Cajanus cajan</name>
    <name type="common">Pigeon pea</name>
    <name type="synonym">Cajanus indicus</name>
    <dbReference type="NCBI Taxonomy" id="3821"/>
    <lineage>
        <taxon>Eukaryota</taxon>
        <taxon>Viridiplantae</taxon>
        <taxon>Streptophyta</taxon>
        <taxon>Embryophyta</taxon>
        <taxon>Tracheophyta</taxon>
        <taxon>Spermatophyta</taxon>
        <taxon>Magnoliopsida</taxon>
        <taxon>eudicotyledons</taxon>
        <taxon>Gunneridae</taxon>
        <taxon>Pentapetalae</taxon>
        <taxon>rosids</taxon>
        <taxon>fabids</taxon>
        <taxon>Fabales</taxon>
        <taxon>Fabaceae</taxon>
        <taxon>Papilionoideae</taxon>
        <taxon>50 kb inversion clade</taxon>
        <taxon>NPAAA clade</taxon>
        <taxon>indigoferoid/millettioid clade</taxon>
        <taxon>Phaseoleae</taxon>
        <taxon>Cajanus</taxon>
    </lineage>
</organism>
<dbReference type="EMBL" id="CM003609">
    <property type="protein sequence ID" value="KYP63314.1"/>
    <property type="molecule type" value="Genomic_DNA"/>
</dbReference>
<feature type="domain" description="Reverse transcriptase" evidence="2">
    <location>
        <begin position="21"/>
        <end position="98"/>
    </location>
</feature>
<dbReference type="SUPFAM" id="SSF56672">
    <property type="entry name" value="DNA/RNA polymerases"/>
    <property type="match status" value="1"/>
</dbReference>
<dbReference type="GO" id="GO:0003824">
    <property type="term" value="F:catalytic activity"/>
    <property type="evidence" value="ECO:0007669"/>
    <property type="project" value="UniProtKB-KW"/>
</dbReference>
<dbReference type="Gene3D" id="3.30.70.270">
    <property type="match status" value="1"/>
</dbReference>
<dbReference type="FunFam" id="3.10.20.370:FF:000001">
    <property type="entry name" value="Retrovirus-related Pol polyprotein from transposon 17.6-like protein"/>
    <property type="match status" value="1"/>
</dbReference>
<dbReference type="Proteomes" id="UP000075243">
    <property type="component" value="Chromosome 7"/>
</dbReference>
<dbReference type="InterPro" id="IPR043502">
    <property type="entry name" value="DNA/RNA_pol_sf"/>
</dbReference>
<evidence type="ECO:0000256" key="1">
    <source>
        <dbReference type="ARBA" id="ARBA00023268"/>
    </source>
</evidence>
<evidence type="ECO:0000259" key="2">
    <source>
        <dbReference type="Pfam" id="PF00078"/>
    </source>
</evidence>
<evidence type="ECO:0000313" key="4">
    <source>
        <dbReference type="EMBL" id="KYP63314.1"/>
    </source>
</evidence>
<dbReference type="Gene3D" id="3.10.20.370">
    <property type="match status" value="1"/>
</dbReference>
<dbReference type="Gene3D" id="3.10.10.10">
    <property type="entry name" value="HIV Type 1 Reverse Transcriptase, subunit A, domain 1"/>
    <property type="match status" value="1"/>
</dbReference>
<dbReference type="InterPro" id="IPR050951">
    <property type="entry name" value="Retrovirus_Pol_polyprotein"/>
</dbReference>
<dbReference type="PANTHER" id="PTHR37984">
    <property type="entry name" value="PROTEIN CBG26694"/>
    <property type="match status" value="1"/>
</dbReference>
<dbReference type="InterPro" id="IPR043128">
    <property type="entry name" value="Rev_trsase/Diguanyl_cyclase"/>
</dbReference>
<feature type="domain" description="Reverse transcriptase/retrotransposon-derived protein RNase H-like" evidence="3">
    <location>
        <begin position="123"/>
        <end position="217"/>
    </location>
</feature>
<dbReference type="PANTHER" id="PTHR37984:SF5">
    <property type="entry name" value="PROTEIN NYNRIN-LIKE"/>
    <property type="match status" value="1"/>
</dbReference>
<dbReference type="FunFam" id="3.30.70.270:FF:000020">
    <property type="entry name" value="Transposon Tf2-6 polyprotein-like Protein"/>
    <property type="match status" value="1"/>
</dbReference>
<dbReference type="Gramene" id="C.cajan_17370.t">
    <property type="protein sequence ID" value="C.cajan_17370.t"/>
    <property type="gene ID" value="C.cajan_17370"/>
</dbReference>